<feature type="transmembrane region" description="Helical" evidence="8">
    <location>
        <begin position="54"/>
        <end position="76"/>
    </location>
</feature>
<evidence type="ECO:0000256" key="6">
    <source>
        <dbReference type="ARBA" id="ARBA00022989"/>
    </source>
</evidence>
<feature type="transmembrane region" description="Helical" evidence="8">
    <location>
        <begin position="88"/>
        <end position="109"/>
    </location>
</feature>
<dbReference type="EMBL" id="JAFKGL010000013">
    <property type="protein sequence ID" value="MBN9412861.1"/>
    <property type="molecule type" value="Genomic_DNA"/>
</dbReference>
<dbReference type="PANTHER" id="PTHR43528">
    <property type="entry name" value="ALPHA-KETOGLUTARATE PERMEASE"/>
    <property type="match status" value="1"/>
</dbReference>
<keyword evidence="3" id="KW-1003">Cell membrane</keyword>
<sequence>MQIKSNVRSSILKNKIFLSTIVGNSLDHYDTALYGFLAPYMAPLFFPNDDPVVALIYAYSLLSVSIVTRPLGALFFGKLSGEKGGKQAFIFSLWGVALTTGGIGILPSFEKIGVFAPLALVLLRVAQGFFAAGESTVAPLLMLKNVPSIIQGQANGIYQSSTVAGILLASFAATLVSFSNFADLYWRIPFLLSFFTGILGLYLRYQIKQEMFAVKPNSPSSLKIVETLIRRKKDLFRIIAVSSLSYVTYAIPFVFMNIFVTQVTSLTFGDALKFNTILLALDMCLLPLFGKFSDIFGVRRTMIFIALLLAITAIPFFALIPYSNMFGVGLIRLWIVLCGLGFSASLQAWFIQSFKGRETYLLTGVGYALGSELFGRSAPALCLWFWHLTNWVIAPAFYIVVISIAAILALRVQPLKNNLTE</sequence>
<dbReference type="Pfam" id="PF07690">
    <property type="entry name" value="MFS_1"/>
    <property type="match status" value="1"/>
</dbReference>
<protein>
    <submittedName>
        <fullName evidence="10">MFS transporter</fullName>
    </submittedName>
</protein>
<dbReference type="PROSITE" id="PS50850">
    <property type="entry name" value="MFS"/>
    <property type="match status" value="1"/>
</dbReference>
<dbReference type="GO" id="GO:0005886">
    <property type="term" value="C:plasma membrane"/>
    <property type="evidence" value="ECO:0007669"/>
    <property type="project" value="UniProtKB-SubCell"/>
</dbReference>
<dbReference type="InterPro" id="IPR020846">
    <property type="entry name" value="MFS_dom"/>
</dbReference>
<feature type="transmembrane region" description="Helical" evidence="8">
    <location>
        <begin position="155"/>
        <end position="178"/>
    </location>
</feature>
<accession>A0A8J7Q034</accession>
<keyword evidence="6 8" id="KW-1133">Transmembrane helix</keyword>
<keyword evidence="2" id="KW-0813">Transport</keyword>
<proteinExistence type="predicted"/>
<feature type="transmembrane region" description="Helical" evidence="8">
    <location>
        <begin position="302"/>
        <end position="323"/>
    </location>
</feature>
<evidence type="ECO:0000256" key="7">
    <source>
        <dbReference type="ARBA" id="ARBA00023136"/>
    </source>
</evidence>
<feature type="transmembrane region" description="Helical" evidence="8">
    <location>
        <begin position="329"/>
        <end position="351"/>
    </location>
</feature>
<evidence type="ECO:0000256" key="4">
    <source>
        <dbReference type="ARBA" id="ARBA00022692"/>
    </source>
</evidence>
<gene>
    <name evidence="10" type="ORF">J0H12_02895</name>
</gene>
<evidence type="ECO:0000256" key="1">
    <source>
        <dbReference type="ARBA" id="ARBA00004651"/>
    </source>
</evidence>
<evidence type="ECO:0000256" key="3">
    <source>
        <dbReference type="ARBA" id="ARBA00022475"/>
    </source>
</evidence>
<name>A0A8J7Q034_9PROT</name>
<feature type="transmembrane region" description="Helical" evidence="8">
    <location>
        <begin position="238"/>
        <end position="260"/>
    </location>
</feature>
<keyword evidence="4 8" id="KW-0812">Transmembrane</keyword>
<feature type="domain" description="Major facilitator superfamily (MFS) profile" evidence="9">
    <location>
        <begin position="16"/>
        <end position="417"/>
    </location>
</feature>
<evidence type="ECO:0000256" key="8">
    <source>
        <dbReference type="SAM" id="Phobius"/>
    </source>
</evidence>
<evidence type="ECO:0000313" key="10">
    <source>
        <dbReference type="EMBL" id="MBN9412861.1"/>
    </source>
</evidence>
<evidence type="ECO:0000256" key="2">
    <source>
        <dbReference type="ARBA" id="ARBA00022448"/>
    </source>
</evidence>
<feature type="transmembrane region" description="Helical" evidence="8">
    <location>
        <begin position="184"/>
        <end position="203"/>
    </location>
</feature>
<dbReference type="AlphaFoldDB" id="A0A8J7Q034"/>
<dbReference type="PANTHER" id="PTHR43528:SF1">
    <property type="entry name" value="ALPHA-KETOGLUTARATE PERMEASE"/>
    <property type="match status" value="1"/>
</dbReference>
<keyword evidence="7 8" id="KW-0472">Membrane</keyword>
<dbReference type="SUPFAM" id="SSF103473">
    <property type="entry name" value="MFS general substrate transporter"/>
    <property type="match status" value="1"/>
</dbReference>
<dbReference type="Gene3D" id="1.20.1250.20">
    <property type="entry name" value="MFS general substrate transporter like domains"/>
    <property type="match status" value="2"/>
</dbReference>
<dbReference type="InterPro" id="IPR011701">
    <property type="entry name" value="MFS"/>
</dbReference>
<evidence type="ECO:0000259" key="9">
    <source>
        <dbReference type="PROSITE" id="PS50850"/>
    </source>
</evidence>
<reference evidence="10" key="1">
    <citation type="submission" date="2021-02" db="EMBL/GenBank/DDBJ databases">
        <title>Thiocyanate and organic carbon inputs drive convergent selection for specific autotrophic Afipia and Thiobacillus strains within complex microbiomes.</title>
        <authorList>
            <person name="Huddy R.J."/>
            <person name="Sachdeva R."/>
            <person name="Kadzinga F."/>
            <person name="Kantor R.S."/>
            <person name="Harrison S.T.L."/>
            <person name="Banfield J.F."/>
        </authorList>
    </citation>
    <scope>NUCLEOTIDE SEQUENCE</scope>
    <source>
        <strain evidence="10">SCN18_10_11_15_R4_P_38_20</strain>
    </source>
</reference>
<feature type="transmembrane region" description="Helical" evidence="8">
    <location>
        <begin position="392"/>
        <end position="410"/>
    </location>
</feature>
<dbReference type="GO" id="GO:0015293">
    <property type="term" value="F:symporter activity"/>
    <property type="evidence" value="ECO:0007669"/>
    <property type="project" value="UniProtKB-KW"/>
</dbReference>
<dbReference type="InterPro" id="IPR051084">
    <property type="entry name" value="H+-coupled_symporters"/>
</dbReference>
<feature type="transmembrane region" description="Helical" evidence="8">
    <location>
        <begin position="121"/>
        <end position="143"/>
    </location>
</feature>
<organism evidence="10 11">
    <name type="scientific">Candidatus Paracaedimonas acanthamoebae</name>
    <dbReference type="NCBI Taxonomy" id="244581"/>
    <lineage>
        <taxon>Bacteria</taxon>
        <taxon>Pseudomonadati</taxon>
        <taxon>Pseudomonadota</taxon>
        <taxon>Alphaproteobacteria</taxon>
        <taxon>Holosporales</taxon>
        <taxon>Caedimonadaceae</taxon>
        <taxon>Candidatus Paracaedimonas</taxon>
    </lineage>
</organism>
<dbReference type="InterPro" id="IPR036259">
    <property type="entry name" value="MFS_trans_sf"/>
</dbReference>
<evidence type="ECO:0000313" key="11">
    <source>
        <dbReference type="Proteomes" id="UP000664414"/>
    </source>
</evidence>
<keyword evidence="5" id="KW-0769">Symport</keyword>
<dbReference type="Proteomes" id="UP000664414">
    <property type="component" value="Unassembled WGS sequence"/>
</dbReference>
<comment type="subcellular location">
    <subcellularLocation>
        <location evidence="1">Cell membrane</location>
        <topology evidence="1">Multi-pass membrane protein</topology>
    </subcellularLocation>
</comment>
<comment type="caution">
    <text evidence="10">The sequence shown here is derived from an EMBL/GenBank/DDBJ whole genome shotgun (WGS) entry which is preliminary data.</text>
</comment>
<evidence type="ECO:0000256" key="5">
    <source>
        <dbReference type="ARBA" id="ARBA00022847"/>
    </source>
</evidence>